<comment type="caution">
    <text evidence="1">The sequence shown here is derived from an EMBL/GenBank/DDBJ whole genome shotgun (WGS) entry which is preliminary data.</text>
</comment>
<protein>
    <recommendedName>
        <fullName evidence="3">SMI1/KNR4 family protein</fullName>
    </recommendedName>
</protein>
<proteinExistence type="predicted"/>
<accession>A0A7W9JGY5</accession>
<reference evidence="1 2" key="1">
    <citation type="submission" date="2020-08" db="EMBL/GenBank/DDBJ databases">
        <title>Sequencing the genomes of 1000 actinobacteria strains.</title>
        <authorList>
            <person name="Klenk H.-P."/>
        </authorList>
    </citation>
    <scope>NUCLEOTIDE SEQUENCE [LARGE SCALE GENOMIC DNA]</scope>
    <source>
        <strain evidence="1 2">DSM 17945</strain>
    </source>
</reference>
<sequence length="164" mass="18017">MPAKPPAPVHLPAFQRLVPDLLGDAWAEDDGLSPADVEARLGQSPAAGQLGAGFMVPAALREFYLALGNCGDLMETDHYVWDPEDLEVRDGFLMFLEDAEETVVWGLPVDNLALPDPLVWRRSSGAEAEEGDWQDEGGTFSEFITDLLAWTFEDPEDDGGRDER</sequence>
<dbReference type="Proteomes" id="UP000567246">
    <property type="component" value="Unassembled WGS sequence"/>
</dbReference>
<dbReference type="EMBL" id="JACHMW010000001">
    <property type="protein sequence ID" value="MBB5847534.1"/>
    <property type="molecule type" value="Genomic_DNA"/>
</dbReference>
<name>A0A7W9JGY5_9MICC</name>
<evidence type="ECO:0008006" key="3">
    <source>
        <dbReference type="Google" id="ProtNLM"/>
    </source>
</evidence>
<dbReference type="AlphaFoldDB" id="A0A7W9JGY5"/>
<organism evidence="1 2">
    <name type="scientific">Micrococcus endophyticus</name>
    <dbReference type="NCBI Taxonomy" id="455343"/>
    <lineage>
        <taxon>Bacteria</taxon>
        <taxon>Bacillati</taxon>
        <taxon>Actinomycetota</taxon>
        <taxon>Actinomycetes</taxon>
        <taxon>Micrococcales</taxon>
        <taxon>Micrococcaceae</taxon>
        <taxon>Micrococcus</taxon>
    </lineage>
</organism>
<keyword evidence="2" id="KW-1185">Reference proteome</keyword>
<gene>
    <name evidence="1" type="ORF">HDA33_000098</name>
</gene>
<evidence type="ECO:0000313" key="1">
    <source>
        <dbReference type="EMBL" id="MBB5847534.1"/>
    </source>
</evidence>
<dbReference type="RefSeq" id="WP_184169756.1">
    <property type="nucleotide sequence ID" value="NZ_BAABAG010000003.1"/>
</dbReference>
<evidence type="ECO:0000313" key="2">
    <source>
        <dbReference type="Proteomes" id="UP000567246"/>
    </source>
</evidence>